<evidence type="ECO:0000313" key="6">
    <source>
        <dbReference type="Proteomes" id="UP000264141"/>
    </source>
</evidence>
<evidence type="ECO:0000256" key="1">
    <source>
        <dbReference type="ARBA" id="ARBA00022737"/>
    </source>
</evidence>
<comment type="caution">
    <text evidence="5">The sequence shown here is derived from an EMBL/GenBank/DDBJ whole genome shotgun (WGS) entry which is preliminary data.</text>
</comment>
<dbReference type="EMBL" id="DPBP01000024">
    <property type="protein sequence ID" value="HCE17339.1"/>
    <property type="molecule type" value="Genomic_DNA"/>
</dbReference>
<dbReference type="STRING" id="229919.GCA_001050195_03149"/>
<name>A0A3D1JFI0_9CHLR</name>
<dbReference type="SUPFAM" id="SSF48452">
    <property type="entry name" value="TPR-like"/>
    <property type="match status" value="4"/>
</dbReference>
<sequence length="1095" mass="123645">MGASRNSVTVRVERMTIPTYPAFPPDPNPMFFENRNIQGAKGNIYPHPYIDRLSSEKVERDYTAVVLENEYLQMILLPELGGRIFAGLDKTNRYDFFYRHRVIKPALIGLFGPWISGGVEFNWPQHHRPTTFDPTHFAIEEHPDGAITVWMGEHEPLQRTKGMVGICLHPGKAFVETKARLYNRTPFPQTFMWWANAGVHINEQYQVIFPPDVHYAVYHVKNPVTSYPIARGEFNGWDYGEGTDISYWANSPVATSFFAGPSRYPFFGGYDHARRAGVVHVADPGISPGKKFFTWGNGDFGHQWQRNLMDDTGEYLELMAGVYTDNQPDFSWIMPYETKTFSQFWFPVQEIGGVKNANLHGALNLEVLEGEASVGVYAVEALEDARVRLTAGAQTLLDESVSLGPGRPFTARVALPAGITEQELCLCLLSPTGEVLIQYRPEPPWDGTMAEPYKPPLSPQETVEIEQLYLSGLHIEQYRHPTLSAEAYWEEALRRDPGESRCHIALGRSFLRRGLFAEAEAHFHKAVERLTSWNYNPYDGEAHYGLGLALFYQQRYDEARPAFAKATWNAGWKAPASLALAQLDLREGNPAAALERLRQAFSVNMECLKTRHLMTATLRRQGDLAAAEKLAAETAALDRLDAGSRFERILIARAQGNTALAEQYLKEFRQITGDDIQLYLDLAFDYASAGLYAEATSLLELAAEISPLYPMVAYTLGWLAEKQGKTEQASRWYAQASGASPKYCFPWRLEEMTVLEAALKANPQDARAHSYLGNLLYDKRRHAEAVTHWKEAARGEPNFSIPWRNLGLAAYNLEKDLDTALEHYQKALQAAPQDPRLLMEYDGLLRRKAVDPAERLALLESRREVVDQRDDLVVTLMSLYNRLGQPEKTLEIATRRTFHAWEGGEGSVSGQYTDAHWLIGRRALEGGDALTALHHLEEATRFPANLGEHPWDGIIAHAVYYRGLALLALNRRDDARAAFEWIIDPKRHLEHFSPCFGLALIQLGRPDEGRAALKELKRRAEKAAEEPFRWNYFYSGHPSPVFDDDQQKIHRLNQTLIAGLAAAALKDRPGAKSALGLVLALDPANLYAWEEYRRL</sequence>
<dbReference type="SMART" id="SM00028">
    <property type="entry name" value="TPR"/>
    <property type="match status" value="7"/>
</dbReference>
<evidence type="ECO:0000313" key="5">
    <source>
        <dbReference type="EMBL" id="HCE17339.1"/>
    </source>
</evidence>
<dbReference type="InterPro" id="IPR011990">
    <property type="entry name" value="TPR-like_helical_dom_sf"/>
</dbReference>
<dbReference type="Pfam" id="PF17128">
    <property type="entry name" value="DUF5107"/>
    <property type="match status" value="1"/>
</dbReference>
<dbReference type="InterPro" id="IPR051685">
    <property type="entry name" value="Ycf3/AcsC/BcsC/TPR_MFPF"/>
</dbReference>
<gene>
    <name evidence="5" type="ORF">DEQ80_05730</name>
</gene>
<proteinExistence type="predicted"/>
<dbReference type="PANTHER" id="PTHR44943">
    <property type="entry name" value="CELLULOSE SYNTHASE OPERON PROTEIN C"/>
    <property type="match status" value="1"/>
</dbReference>
<evidence type="ECO:0000259" key="4">
    <source>
        <dbReference type="Pfam" id="PF17128"/>
    </source>
</evidence>
<accession>A0A3D1JFI0</accession>
<dbReference type="AlphaFoldDB" id="A0A3D1JFI0"/>
<organism evidence="5 6">
    <name type="scientific">Anaerolinea thermolimosa</name>
    <dbReference type="NCBI Taxonomy" id="229919"/>
    <lineage>
        <taxon>Bacteria</taxon>
        <taxon>Bacillati</taxon>
        <taxon>Chloroflexota</taxon>
        <taxon>Anaerolineae</taxon>
        <taxon>Anaerolineales</taxon>
        <taxon>Anaerolineaceae</taxon>
        <taxon>Anaerolinea</taxon>
    </lineage>
</organism>
<protein>
    <submittedName>
        <fullName evidence="5">DUF5107 domain-containing protein</fullName>
    </submittedName>
</protein>
<keyword evidence="2 3" id="KW-0802">TPR repeat</keyword>
<dbReference type="Gene3D" id="1.25.40.10">
    <property type="entry name" value="Tetratricopeptide repeat domain"/>
    <property type="match status" value="3"/>
</dbReference>
<evidence type="ECO:0000256" key="3">
    <source>
        <dbReference type="PROSITE-ProRule" id="PRU00339"/>
    </source>
</evidence>
<dbReference type="PROSITE" id="PS50005">
    <property type="entry name" value="TPR"/>
    <property type="match status" value="1"/>
</dbReference>
<feature type="repeat" description="TPR" evidence="3">
    <location>
        <begin position="766"/>
        <end position="799"/>
    </location>
</feature>
<reference evidence="5 6" key="1">
    <citation type="journal article" date="2018" name="Nat. Biotechnol.">
        <title>A standardized bacterial taxonomy based on genome phylogeny substantially revises the tree of life.</title>
        <authorList>
            <person name="Parks D.H."/>
            <person name="Chuvochina M."/>
            <person name="Waite D.W."/>
            <person name="Rinke C."/>
            <person name="Skarshewski A."/>
            <person name="Chaumeil P.A."/>
            <person name="Hugenholtz P."/>
        </authorList>
    </citation>
    <scope>NUCLEOTIDE SEQUENCE [LARGE SCALE GENOMIC DNA]</scope>
    <source>
        <strain evidence="5">UBA8781</strain>
    </source>
</reference>
<dbReference type="PANTHER" id="PTHR44943:SF8">
    <property type="entry name" value="TPR REPEAT-CONTAINING PROTEIN MJ0263"/>
    <property type="match status" value="1"/>
</dbReference>
<feature type="domain" description="DUF5107" evidence="4">
    <location>
        <begin position="43"/>
        <end position="348"/>
    </location>
</feature>
<dbReference type="InterPro" id="IPR019734">
    <property type="entry name" value="TPR_rpt"/>
</dbReference>
<keyword evidence="1" id="KW-0677">Repeat</keyword>
<evidence type="ECO:0000256" key="2">
    <source>
        <dbReference type="ARBA" id="ARBA00022803"/>
    </source>
</evidence>
<dbReference type="Proteomes" id="UP000264141">
    <property type="component" value="Unassembled WGS sequence"/>
</dbReference>
<dbReference type="Pfam" id="PF13424">
    <property type="entry name" value="TPR_12"/>
    <property type="match status" value="1"/>
</dbReference>
<dbReference type="Pfam" id="PF13432">
    <property type="entry name" value="TPR_16"/>
    <property type="match status" value="2"/>
</dbReference>
<dbReference type="InterPro" id="IPR033396">
    <property type="entry name" value="DUF5107"/>
</dbReference>